<name>A0A5B7IZ04_PORTR</name>
<organism evidence="2 3">
    <name type="scientific">Portunus trituberculatus</name>
    <name type="common">Swimming crab</name>
    <name type="synonym">Neptunus trituberculatus</name>
    <dbReference type="NCBI Taxonomy" id="210409"/>
    <lineage>
        <taxon>Eukaryota</taxon>
        <taxon>Metazoa</taxon>
        <taxon>Ecdysozoa</taxon>
        <taxon>Arthropoda</taxon>
        <taxon>Crustacea</taxon>
        <taxon>Multicrustacea</taxon>
        <taxon>Malacostraca</taxon>
        <taxon>Eumalacostraca</taxon>
        <taxon>Eucarida</taxon>
        <taxon>Decapoda</taxon>
        <taxon>Pleocyemata</taxon>
        <taxon>Brachyura</taxon>
        <taxon>Eubrachyura</taxon>
        <taxon>Portunoidea</taxon>
        <taxon>Portunidae</taxon>
        <taxon>Portuninae</taxon>
        <taxon>Portunus</taxon>
    </lineage>
</organism>
<comment type="caution">
    <text evidence="2">The sequence shown here is derived from an EMBL/GenBank/DDBJ whole genome shotgun (WGS) entry which is preliminary data.</text>
</comment>
<evidence type="ECO:0000256" key="1">
    <source>
        <dbReference type="SAM" id="MobiDB-lite"/>
    </source>
</evidence>
<evidence type="ECO:0000313" key="3">
    <source>
        <dbReference type="Proteomes" id="UP000324222"/>
    </source>
</evidence>
<evidence type="ECO:0000313" key="2">
    <source>
        <dbReference type="EMBL" id="MPC85878.1"/>
    </source>
</evidence>
<dbReference type="Proteomes" id="UP000324222">
    <property type="component" value="Unassembled WGS sequence"/>
</dbReference>
<reference evidence="2 3" key="1">
    <citation type="submission" date="2019-05" db="EMBL/GenBank/DDBJ databases">
        <title>Another draft genome of Portunus trituberculatus and its Hox gene families provides insights of decapod evolution.</title>
        <authorList>
            <person name="Jeong J.-H."/>
            <person name="Song I."/>
            <person name="Kim S."/>
            <person name="Choi T."/>
            <person name="Kim D."/>
            <person name="Ryu S."/>
            <person name="Kim W."/>
        </authorList>
    </citation>
    <scope>NUCLEOTIDE SEQUENCE [LARGE SCALE GENOMIC DNA]</scope>
    <source>
        <tissue evidence="2">Muscle</tissue>
    </source>
</reference>
<dbReference type="AlphaFoldDB" id="A0A5B7IZ04"/>
<feature type="region of interest" description="Disordered" evidence="1">
    <location>
        <begin position="1"/>
        <end position="62"/>
    </location>
</feature>
<sequence length="62" mass="7142">MSCLAAHQNNHPTKRQPPSLATCRPSVLPAGSTAGKEEAARRWRLRKKTRRKEKEEMEEEEK</sequence>
<feature type="compositionally biased region" description="Basic residues" evidence="1">
    <location>
        <begin position="42"/>
        <end position="51"/>
    </location>
</feature>
<accession>A0A5B7IZ04</accession>
<proteinExistence type="predicted"/>
<gene>
    <name evidence="2" type="ORF">E2C01_080677</name>
</gene>
<dbReference type="EMBL" id="VSRR010069862">
    <property type="protein sequence ID" value="MPC85878.1"/>
    <property type="molecule type" value="Genomic_DNA"/>
</dbReference>
<protein>
    <submittedName>
        <fullName evidence="2">Uncharacterized protein</fullName>
    </submittedName>
</protein>
<keyword evidence="3" id="KW-1185">Reference proteome</keyword>